<dbReference type="Proteomes" id="UP000256324">
    <property type="component" value="Unassembled WGS sequence"/>
</dbReference>
<evidence type="ECO:0000313" key="3">
    <source>
        <dbReference type="Proteomes" id="UP000256324"/>
    </source>
</evidence>
<protein>
    <submittedName>
        <fullName evidence="2">Uncharacterized protein</fullName>
    </submittedName>
</protein>
<organism evidence="2 3">
    <name type="scientific">Cutibacterium namnetense</name>
    <dbReference type="NCBI Taxonomy" id="1574624"/>
    <lineage>
        <taxon>Bacteria</taxon>
        <taxon>Bacillati</taxon>
        <taxon>Actinomycetota</taxon>
        <taxon>Actinomycetes</taxon>
        <taxon>Propionibacteriales</taxon>
        <taxon>Propionibacteriaceae</taxon>
        <taxon>Cutibacterium</taxon>
    </lineage>
</organism>
<reference evidence="2 3" key="1">
    <citation type="submission" date="2017-09" db="EMBL/GenBank/DDBJ databases">
        <authorList>
            <person name="Bumgarner R.E."/>
        </authorList>
    </citation>
    <scope>NUCLEOTIDE SEQUENCE [LARGE SCALE GENOMIC DNA]</scope>
    <source>
        <strain evidence="2 3">T34998</strain>
    </source>
</reference>
<evidence type="ECO:0000313" key="2">
    <source>
        <dbReference type="EMBL" id="REB68342.1"/>
    </source>
</evidence>
<keyword evidence="1" id="KW-0472">Membrane</keyword>
<keyword evidence="1" id="KW-1133">Transmembrane helix</keyword>
<gene>
    <name evidence="2" type="ORF">CP880_10775</name>
</gene>
<sequence length="74" mass="7764">MVRLKGLAGMALWVGVAVGVGMGGGIRFGARAFCMRPFRVGSSELLVGRYGFLSVAGVGDFLGDVLDEVDDVER</sequence>
<feature type="transmembrane region" description="Helical" evidence="1">
    <location>
        <begin position="6"/>
        <end position="30"/>
    </location>
</feature>
<proteinExistence type="predicted"/>
<name>A0ABX9I7M5_9ACTN</name>
<keyword evidence="1" id="KW-0812">Transmembrane</keyword>
<evidence type="ECO:0000256" key="1">
    <source>
        <dbReference type="SAM" id="Phobius"/>
    </source>
</evidence>
<dbReference type="EMBL" id="PCZS01000004">
    <property type="protein sequence ID" value="REB68342.1"/>
    <property type="molecule type" value="Genomic_DNA"/>
</dbReference>
<keyword evidence="3" id="KW-1185">Reference proteome</keyword>
<comment type="caution">
    <text evidence="2">The sequence shown here is derived from an EMBL/GenBank/DDBJ whole genome shotgun (WGS) entry which is preliminary data.</text>
</comment>
<accession>A0ABX9I7M5</accession>